<sequence>MWELLLIFLQKMRMSWLLAERVAIWGFPFTRKEIKITVSDFVIKNKECTNELAVRLQKYCRFKDDIPEEDWMSSFMHRHNLSAEKSSILKKSQT</sequence>
<dbReference type="EMBL" id="BGPR01079887">
    <property type="protein sequence ID" value="GBL76413.1"/>
    <property type="molecule type" value="Genomic_DNA"/>
</dbReference>
<evidence type="ECO:0000313" key="2">
    <source>
        <dbReference type="EMBL" id="GBL76413.1"/>
    </source>
</evidence>
<dbReference type="AlphaFoldDB" id="A0A4Y2AB18"/>
<evidence type="ECO:0000256" key="1">
    <source>
        <dbReference type="SAM" id="SignalP"/>
    </source>
</evidence>
<name>A0A4Y2AB18_ARAVE</name>
<dbReference type="Proteomes" id="UP000499080">
    <property type="component" value="Unassembled WGS sequence"/>
</dbReference>
<evidence type="ECO:0000313" key="3">
    <source>
        <dbReference type="EMBL" id="GBL76426.1"/>
    </source>
</evidence>
<evidence type="ECO:0000313" key="4">
    <source>
        <dbReference type="Proteomes" id="UP000499080"/>
    </source>
</evidence>
<dbReference type="EMBL" id="BGPR01079890">
    <property type="protein sequence ID" value="GBL76426.1"/>
    <property type="molecule type" value="Genomic_DNA"/>
</dbReference>
<reference evidence="3 4" key="1">
    <citation type="journal article" date="2019" name="Sci. Rep.">
        <title>Orb-weaving spider Araneus ventricosus genome elucidates the spidroin gene catalogue.</title>
        <authorList>
            <person name="Kono N."/>
            <person name="Nakamura H."/>
            <person name="Ohtoshi R."/>
            <person name="Moran D.A.P."/>
            <person name="Shinohara A."/>
            <person name="Yoshida Y."/>
            <person name="Fujiwara M."/>
            <person name="Mori M."/>
            <person name="Tomita M."/>
            <person name="Arakawa K."/>
        </authorList>
    </citation>
    <scope>NUCLEOTIDE SEQUENCE [LARGE SCALE GENOMIC DNA]</scope>
</reference>
<comment type="caution">
    <text evidence="3">The sequence shown here is derived from an EMBL/GenBank/DDBJ whole genome shotgun (WGS) entry which is preliminary data.</text>
</comment>
<accession>A0A4Y2AB18</accession>
<organism evidence="3 4">
    <name type="scientific">Araneus ventricosus</name>
    <name type="common">Orbweaver spider</name>
    <name type="synonym">Epeira ventricosa</name>
    <dbReference type="NCBI Taxonomy" id="182803"/>
    <lineage>
        <taxon>Eukaryota</taxon>
        <taxon>Metazoa</taxon>
        <taxon>Ecdysozoa</taxon>
        <taxon>Arthropoda</taxon>
        <taxon>Chelicerata</taxon>
        <taxon>Arachnida</taxon>
        <taxon>Araneae</taxon>
        <taxon>Araneomorphae</taxon>
        <taxon>Entelegynae</taxon>
        <taxon>Araneoidea</taxon>
        <taxon>Araneidae</taxon>
        <taxon>Araneus</taxon>
    </lineage>
</organism>
<feature type="signal peptide" evidence="1">
    <location>
        <begin position="1"/>
        <end position="19"/>
    </location>
</feature>
<gene>
    <name evidence="3" type="ORF">AVEN_199718_1</name>
    <name evidence="2" type="ORF">AVEN_65842_1</name>
</gene>
<feature type="chain" id="PRO_5033838850" evidence="1">
    <location>
        <begin position="20"/>
        <end position="94"/>
    </location>
</feature>
<proteinExistence type="predicted"/>
<dbReference type="OrthoDB" id="10035668at2759"/>
<keyword evidence="1" id="KW-0732">Signal</keyword>
<protein>
    <submittedName>
        <fullName evidence="3">Uncharacterized protein</fullName>
    </submittedName>
</protein>
<keyword evidence="4" id="KW-1185">Reference proteome</keyword>